<evidence type="ECO:0008006" key="4">
    <source>
        <dbReference type="Google" id="ProtNLM"/>
    </source>
</evidence>
<comment type="caution">
    <text evidence="2">The sequence shown here is derived from an EMBL/GenBank/DDBJ whole genome shotgun (WGS) entry which is preliminary data.</text>
</comment>
<feature type="region of interest" description="Disordered" evidence="1">
    <location>
        <begin position="615"/>
        <end position="688"/>
    </location>
</feature>
<evidence type="ECO:0000256" key="1">
    <source>
        <dbReference type="SAM" id="MobiDB-lite"/>
    </source>
</evidence>
<feature type="region of interest" description="Disordered" evidence="1">
    <location>
        <begin position="787"/>
        <end position="836"/>
    </location>
</feature>
<organism evidence="2 3">
    <name type="scientific">Triangularia verruculosa</name>
    <dbReference type="NCBI Taxonomy" id="2587418"/>
    <lineage>
        <taxon>Eukaryota</taxon>
        <taxon>Fungi</taxon>
        <taxon>Dikarya</taxon>
        <taxon>Ascomycota</taxon>
        <taxon>Pezizomycotina</taxon>
        <taxon>Sordariomycetes</taxon>
        <taxon>Sordariomycetidae</taxon>
        <taxon>Sordariales</taxon>
        <taxon>Podosporaceae</taxon>
        <taxon>Triangularia</taxon>
    </lineage>
</organism>
<keyword evidence="3" id="KW-1185">Reference proteome</keyword>
<evidence type="ECO:0000313" key="2">
    <source>
        <dbReference type="EMBL" id="KAK4201368.1"/>
    </source>
</evidence>
<evidence type="ECO:0000313" key="3">
    <source>
        <dbReference type="Proteomes" id="UP001303160"/>
    </source>
</evidence>
<dbReference type="AlphaFoldDB" id="A0AAN7AVX6"/>
<dbReference type="PANTHER" id="PTHR39596:SF2">
    <property type="entry name" value="HET DOMAIN PROTEIN (AFU_ORTHOLOGUE AFUA_1G17550)-RELATED"/>
    <property type="match status" value="1"/>
</dbReference>
<feature type="compositionally biased region" description="Basic residues" evidence="1">
    <location>
        <begin position="669"/>
        <end position="678"/>
    </location>
</feature>
<accession>A0AAN7AVX6</accession>
<reference evidence="2" key="2">
    <citation type="submission" date="2023-05" db="EMBL/GenBank/DDBJ databases">
        <authorList>
            <consortium name="Lawrence Berkeley National Laboratory"/>
            <person name="Steindorff A."/>
            <person name="Hensen N."/>
            <person name="Bonometti L."/>
            <person name="Westerberg I."/>
            <person name="Brannstrom I.O."/>
            <person name="Guillou S."/>
            <person name="Cros-Aarteil S."/>
            <person name="Calhoun S."/>
            <person name="Haridas S."/>
            <person name="Kuo A."/>
            <person name="Mondo S."/>
            <person name="Pangilinan J."/>
            <person name="Riley R."/>
            <person name="Labutti K."/>
            <person name="Andreopoulos B."/>
            <person name="Lipzen A."/>
            <person name="Chen C."/>
            <person name="Yanf M."/>
            <person name="Daum C."/>
            <person name="Ng V."/>
            <person name="Clum A."/>
            <person name="Ohm R."/>
            <person name="Martin F."/>
            <person name="Silar P."/>
            <person name="Natvig D."/>
            <person name="Lalanne C."/>
            <person name="Gautier V."/>
            <person name="Ament-Velasquez S.L."/>
            <person name="Kruys A."/>
            <person name="Hutchinson M.I."/>
            <person name="Powell A.J."/>
            <person name="Barry K."/>
            <person name="Miller A.N."/>
            <person name="Grigoriev I.V."/>
            <person name="Debuchy R."/>
            <person name="Gladieux P."/>
            <person name="Thoren M.H."/>
            <person name="Johannesson H."/>
        </authorList>
    </citation>
    <scope>NUCLEOTIDE SEQUENCE</scope>
    <source>
        <strain evidence="2">CBS 315.58</strain>
    </source>
</reference>
<feature type="compositionally biased region" description="Polar residues" evidence="1">
    <location>
        <begin position="702"/>
        <end position="732"/>
    </location>
</feature>
<dbReference type="EMBL" id="MU863908">
    <property type="protein sequence ID" value="KAK4201368.1"/>
    <property type="molecule type" value="Genomic_DNA"/>
</dbReference>
<name>A0AAN7AVX6_9PEZI</name>
<feature type="compositionally biased region" description="Acidic residues" evidence="1">
    <location>
        <begin position="810"/>
        <end position="836"/>
    </location>
</feature>
<proteinExistence type="predicted"/>
<feature type="compositionally biased region" description="Basic residues" evidence="1">
    <location>
        <begin position="628"/>
        <end position="638"/>
    </location>
</feature>
<dbReference type="PANTHER" id="PTHR39596">
    <property type="match status" value="1"/>
</dbReference>
<feature type="region of interest" description="Disordered" evidence="1">
    <location>
        <begin position="494"/>
        <end position="515"/>
    </location>
</feature>
<dbReference type="Proteomes" id="UP001303160">
    <property type="component" value="Unassembled WGS sequence"/>
</dbReference>
<sequence length="836" mass="94594">MNDIWVYLQELGFSNKTARAISQHELRSWNEQDLDRIFSRIDATSSEIAAQTLRSFSVKYRNDRDKTDFVKPAWKMVQESGRALGALCVNSRGEFSFRQPGSYAALTHVWEEGLRTDDYERGLHRSLLEQIFIKIQPLGIRWLWIDNLSIPGPADLFRKEGLQIKTNLINAMASIYRQAKQVIAMDALVLRLRSVDPVDTAVVLCCGKWITRFWTYQEIKFAADAIVITGAGSVNFSTIIDVLIFESRLNPQKYRFLAQTMQSLERNDCHPVMLSDIVVGCKDREVSVKLDYARALFAILNLEWRLNFSLEIVLSGMRNNEIANPVLWTGDGLVGYWCAYKIQNVFGGGANRRMLMTAAGQSGSHFVSEAPTFEAYASPEEDLESIRRFEDAIRKGSAYILTLGRLDEDRLFSPLRVGLAVDRAHGPTGNSAWVCLTFAIKKLSVTIRKPYWQVGKWLLFHENPTCPTPADTTVWEHEQPQEPAQFWEEPDDQLLQDDQSPNSHAIQVSPGTGSSVVYDQNSKQWVWYRCQGDVMLWDEQIEKRVESTTVSAPVARIDCALPPQHGIAIINEVNTGGLGLREREEDIFLRNEEDMLFGETQEQHEPNGLVEGFEEEHDKGLRPAQQYKRSKSVKKNRHFDKNDSDGEEEPVQAGDALKSLKFRKDNPTKCKKQHKGKKQNPQEISGEDACGEACHGIETEVSALNGSKDTTQSGTVQPGKETVSQQDRQQPSLGIDDPSTSRRHKGEKSSAKRLRLQDDLLVNMNYMHTELHYGPLKESKDTLQVFDKERDANPSPETRLDEGGAKTSEDDLGDWDQVDDIDDFGGGEADDDWQLV</sequence>
<feature type="compositionally biased region" description="Basic and acidic residues" evidence="1">
    <location>
        <begin position="787"/>
        <end position="809"/>
    </location>
</feature>
<feature type="region of interest" description="Disordered" evidence="1">
    <location>
        <begin position="701"/>
        <end position="754"/>
    </location>
</feature>
<protein>
    <recommendedName>
        <fullName evidence="4">Heterokaryon incompatibility domain-containing protein</fullName>
    </recommendedName>
</protein>
<reference evidence="2" key="1">
    <citation type="journal article" date="2023" name="Mol. Phylogenet. Evol.">
        <title>Genome-scale phylogeny and comparative genomics of the fungal order Sordariales.</title>
        <authorList>
            <person name="Hensen N."/>
            <person name="Bonometti L."/>
            <person name="Westerberg I."/>
            <person name="Brannstrom I.O."/>
            <person name="Guillou S."/>
            <person name="Cros-Aarteil S."/>
            <person name="Calhoun S."/>
            <person name="Haridas S."/>
            <person name="Kuo A."/>
            <person name="Mondo S."/>
            <person name="Pangilinan J."/>
            <person name="Riley R."/>
            <person name="LaButti K."/>
            <person name="Andreopoulos B."/>
            <person name="Lipzen A."/>
            <person name="Chen C."/>
            <person name="Yan M."/>
            <person name="Daum C."/>
            <person name="Ng V."/>
            <person name="Clum A."/>
            <person name="Steindorff A."/>
            <person name="Ohm R.A."/>
            <person name="Martin F."/>
            <person name="Silar P."/>
            <person name="Natvig D.O."/>
            <person name="Lalanne C."/>
            <person name="Gautier V."/>
            <person name="Ament-Velasquez S.L."/>
            <person name="Kruys A."/>
            <person name="Hutchinson M.I."/>
            <person name="Powell A.J."/>
            <person name="Barry K."/>
            <person name="Miller A.N."/>
            <person name="Grigoriev I.V."/>
            <person name="Debuchy R."/>
            <person name="Gladieux P."/>
            <person name="Hiltunen Thoren M."/>
            <person name="Johannesson H."/>
        </authorList>
    </citation>
    <scope>NUCLEOTIDE SEQUENCE</scope>
    <source>
        <strain evidence="2">CBS 315.58</strain>
    </source>
</reference>
<feature type="compositionally biased region" description="Polar residues" evidence="1">
    <location>
        <begin position="500"/>
        <end position="515"/>
    </location>
</feature>
<gene>
    <name evidence="2" type="ORF">QBC40DRAFT_347916</name>
</gene>